<dbReference type="InterPro" id="IPR011989">
    <property type="entry name" value="ARM-like"/>
</dbReference>
<gene>
    <name evidence="3" type="ORF">RIF25_08815</name>
</gene>
<evidence type="ECO:0000313" key="4">
    <source>
        <dbReference type="Proteomes" id="UP001268256"/>
    </source>
</evidence>
<keyword evidence="1" id="KW-0042">Antenna complex</keyword>
<accession>A0AAE4FRE0</accession>
<keyword evidence="4" id="KW-1185">Reference proteome</keyword>
<dbReference type="PANTHER" id="PTHR12697">
    <property type="entry name" value="PBS LYASE HEAT-LIKE PROTEIN"/>
    <property type="match status" value="1"/>
</dbReference>
<dbReference type="GO" id="GO:0016491">
    <property type="term" value="F:oxidoreductase activity"/>
    <property type="evidence" value="ECO:0007669"/>
    <property type="project" value="TreeGrafter"/>
</dbReference>
<dbReference type="Pfam" id="PF03130">
    <property type="entry name" value="HEAT_PBS"/>
    <property type="match status" value="1"/>
</dbReference>
<protein>
    <submittedName>
        <fullName evidence="3">HEAT repeat domain-containing protein</fullName>
    </submittedName>
</protein>
<reference evidence="4" key="1">
    <citation type="submission" date="2023-07" db="EMBL/GenBank/DDBJ databases">
        <authorList>
            <person name="Luz R."/>
            <person name="Cordeiro R."/>
            <person name="Fonseca A."/>
            <person name="Goncalves V."/>
        </authorList>
    </citation>
    <scope>NUCLEOTIDE SEQUENCE [LARGE SCALE GENOMIC DNA]</scope>
    <source>
        <strain evidence="4">BACA0444</strain>
    </source>
</reference>
<dbReference type="Pfam" id="PF13646">
    <property type="entry name" value="HEAT_2"/>
    <property type="match status" value="1"/>
</dbReference>
<dbReference type="PANTHER" id="PTHR12697:SF39">
    <property type="entry name" value="SLR1687 PROTEIN"/>
    <property type="match status" value="1"/>
</dbReference>
<dbReference type="EMBL" id="JAVMIP010000007">
    <property type="protein sequence ID" value="MDS3860913.1"/>
    <property type="molecule type" value="Genomic_DNA"/>
</dbReference>
<evidence type="ECO:0000256" key="1">
    <source>
        <dbReference type="ARBA" id="ARBA00022549"/>
    </source>
</evidence>
<name>A0AAE4FRE0_9CYAN</name>
<comment type="caution">
    <text evidence="3">The sequence shown here is derived from an EMBL/GenBank/DDBJ whole genome shotgun (WGS) entry which is preliminary data.</text>
</comment>
<dbReference type="Gene3D" id="1.25.10.10">
    <property type="entry name" value="Leucine-rich Repeat Variant"/>
    <property type="match status" value="2"/>
</dbReference>
<dbReference type="InterPro" id="IPR016024">
    <property type="entry name" value="ARM-type_fold"/>
</dbReference>
<sequence length="232" mass="25266">MNAPLVEISEKLDSQNSRDRMLALAALRDVPAVDAVPLIKKVLQDEVLQIRSMAVFALGIKQTPECYGILVNLLENESDYGIRADAAGALGYLEDGRAFEPLARAFYEDTDWLVRFSAAVSLGNLRDPRGYEVLLEALKSDDILLLQGAIAALGEIGNPAAVPHILKFVQAEDWLLRQRVAESLGFLGDMKAESALKYLAKDDHPQVKAAAEISLERLSQAKTPSSPVDSGH</sequence>
<dbReference type="Proteomes" id="UP001268256">
    <property type="component" value="Unassembled WGS sequence"/>
</dbReference>
<organism evidence="3 4">
    <name type="scientific">Pseudocalidococcus azoricus BACA0444</name>
    <dbReference type="NCBI Taxonomy" id="2918990"/>
    <lineage>
        <taxon>Bacteria</taxon>
        <taxon>Bacillati</taxon>
        <taxon>Cyanobacteriota</taxon>
        <taxon>Cyanophyceae</taxon>
        <taxon>Acaryochloridales</taxon>
        <taxon>Thermosynechococcaceae</taxon>
        <taxon>Pseudocalidococcus</taxon>
        <taxon>Pseudocalidococcus azoricus</taxon>
    </lineage>
</organism>
<proteinExistence type="predicted"/>
<dbReference type="InterPro" id="IPR004155">
    <property type="entry name" value="PBS_lyase_HEAT"/>
</dbReference>
<dbReference type="GO" id="GO:0030089">
    <property type="term" value="C:phycobilisome"/>
    <property type="evidence" value="ECO:0007669"/>
    <property type="project" value="UniProtKB-KW"/>
</dbReference>
<dbReference type="RefSeq" id="WP_407682372.1">
    <property type="nucleotide sequence ID" value="NZ_JAVMIP010000007.1"/>
</dbReference>
<dbReference type="SUPFAM" id="SSF48371">
    <property type="entry name" value="ARM repeat"/>
    <property type="match status" value="1"/>
</dbReference>
<dbReference type="AlphaFoldDB" id="A0AAE4FRE0"/>
<evidence type="ECO:0000313" key="3">
    <source>
        <dbReference type="EMBL" id="MDS3860913.1"/>
    </source>
</evidence>
<dbReference type="SMART" id="SM00567">
    <property type="entry name" value="EZ_HEAT"/>
    <property type="match status" value="6"/>
</dbReference>
<keyword evidence="2" id="KW-0605">Phycobilisome</keyword>
<evidence type="ECO:0000256" key="2">
    <source>
        <dbReference type="ARBA" id="ARBA00022738"/>
    </source>
</evidence>